<dbReference type="Gene3D" id="1.20.1260.10">
    <property type="match status" value="1"/>
</dbReference>
<gene>
    <name evidence="2" type="ORF">E5083_18105</name>
</gene>
<dbReference type="RefSeq" id="WP_135786742.1">
    <property type="nucleotide sequence ID" value="NZ_SRRT01000005.1"/>
</dbReference>
<evidence type="ECO:0000259" key="1">
    <source>
        <dbReference type="Pfam" id="PF12902"/>
    </source>
</evidence>
<sequence>MTNTERPPEDSAGSGNPLRRRSVLASAALAASAPVSLAGPAHTPGRPAAQRAVPPRHGAAVRLVAVPAKRRDIAWLRSALQVAVEIEFATIPPYLCGWWSVRNRKCDAARLIRRIVSDEMYHLGIVCNLLVALGGRPRIRDSAPAYPGPLPGGVHPGVEVCLSGLTKPFVRDVMMAIEAPGAPLTDRADDPLSIGLFYEQVLSAFLAVAPDLHLDRQLHERIGEDTLRPVRTLEDVERSIEIIKEQGEGTSHSPADAPSDGHMAHYYAFAEIYHGRQLRETGGEWRFTGPVVPFPDTRPMARVPAGGWQNPPAEAQRLLDAFDGTYAGVLESLDSAWAEGDRHSLRTAVRGMRRLQAPAEELMEIPVDGTRETYGPQFRPRR</sequence>
<organism evidence="2 3">
    <name type="scientific">Streptomyces bauhiniae</name>
    <dbReference type="NCBI Taxonomy" id="2340725"/>
    <lineage>
        <taxon>Bacteria</taxon>
        <taxon>Bacillati</taxon>
        <taxon>Actinomycetota</taxon>
        <taxon>Actinomycetes</taxon>
        <taxon>Kitasatosporales</taxon>
        <taxon>Streptomycetaceae</taxon>
        <taxon>Streptomyces</taxon>
    </lineage>
</organism>
<name>A0A4Z1D241_9ACTN</name>
<dbReference type="GeneID" id="95449516"/>
<evidence type="ECO:0000313" key="2">
    <source>
        <dbReference type="EMBL" id="TGN75587.1"/>
    </source>
</evidence>
<dbReference type="PROSITE" id="PS51318">
    <property type="entry name" value="TAT"/>
    <property type="match status" value="1"/>
</dbReference>
<dbReference type="EMBL" id="SRRT01000005">
    <property type="protein sequence ID" value="TGN75587.1"/>
    <property type="molecule type" value="Genomic_DNA"/>
</dbReference>
<dbReference type="InterPro" id="IPR006311">
    <property type="entry name" value="TAT_signal"/>
</dbReference>
<keyword evidence="3" id="KW-1185">Reference proteome</keyword>
<feature type="domain" description="Iminophenyl-pyruvate dimer synthase" evidence="1">
    <location>
        <begin position="80"/>
        <end position="274"/>
    </location>
</feature>
<dbReference type="AlphaFoldDB" id="A0A4Z1D241"/>
<dbReference type="PANTHER" id="PTHR34400">
    <property type="match status" value="1"/>
</dbReference>
<proteinExistence type="predicted"/>
<reference evidence="2 3" key="1">
    <citation type="submission" date="2019-04" db="EMBL/GenBank/DDBJ databases">
        <title>Streptomyces sp. nov. Bv016 isolated from bark of Buahinia variegata.</title>
        <authorList>
            <person name="Kanchanasin P."/>
            <person name="Tanasupawat S."/>
            <person name="Yuki M."/>
            <person name="Kudo T."/>
        </authorList>
    </citation>
    <scope>NUCLEOTIDE SEQUENCE [LARGE SCALE GENOMIC DNA]</scope>
    <source>
        <strain evidence="2 3">Bv016</strain>
    </source>
</reference>
<dbReference type="PANTHER" id="PTHR34400:SF4">
    <property type="entry name" value="MEMBRANE PROTEIN"/>
    <property type="match status" value="1"/>
</dbReference>
<accession>A0A4Z1D241</accession>
<dbReference type="Proteomes" id="UP000298159">
    <property type="component" value="Unassembled WGS sequence"/>
</dbReference>
<dbReference type="Pfam" id="PF12902">
    <property type="entry name" value="Ferritin-like"/>
    <property type="match status" value="1"/>
</dbReference>
<evidence type="ECO:0000313" key="3">
    <source>
        <dbReference type="Proteomes" id="UP000298159"/>
    </source>
</evidence>
<dbReference type="InterPro" id="IPR026820">
    <property type="entry name" value="VioB/RebD_dom"/>
</dbReference>
<protein>
    <recommendedName>
        <fullName evidence="1">Iminophenyl-pyruvate dimer synthase domain-containing protein</fullName>
    </recommendedName>
</protein>
<dbReference type="InterPro" id="IPR012347">
    <property type="entry name" value="Ferritin-like"/>
</dbReference>
<comment type="caution">
    <text evidence="2">The sequence shown here is derived from an EMBL/GenBank/DDBJ whole genome shotgun (WGS) entry which is preliminary data.</text>
</comment>